<dbReference type="Pfam" id="PF14242">
    <property type="entry name" value="DUF4342"/>
    <property type="match status" value="1"/>
</dbReference>
<keyword evidence="2" id="KW-0812">Transmembrane</keyword>
<accession>A0A9D1K7A2</accession>
<evidence type="ECO:0000313" key="4">
    <source>
        <dbReference type="EMBL" id="HIS93880.1"/>
    </source>
</evidence>
<feature type="transmembrane region" description="Helical" evidence="2">
    <location>
        <begin position="108"/>
        <end position="136"/>
    </location>
</feature>
<feature type="domain" description="DUF4342" evidence="3">
    <location>
        <begin position="75"/>
        <end position="140"/>
    </location>
</feature>
<comment type="caution">
    <text evidence="4">The sequence shown here is derived from an EMBL/GenBank/DDBJ whole genome shotgun (WGS) entry which is preliminary data.</text>
</comment>
<protein>
    <submittedName>
        <fullName evidence="4">DUF4342 domain-containing protein</fullName>
    </submittedName>
</protein>
<keyword evidence="2" id="KW-1133">Transmembrane helix</keyword>
<dbReference type="Proteomes" id="UP000824140">
    <property type="component" value="Unassembled WGS sequence"/>
</dbReference>
<name>A0A9D1K7A2_9FIRM</name>
<evidence type="ECO:0000256" key="1">
    <source>
        <dbReference type="SAM" id="MobiDB-lite"/>
    </source>
</evidence>
<gene>
    <name evidence="4" type="ORF">IAA84_12770</name>
</gene>
<evidence type="ECO:0000256" key="2">
    <source>
        <dbReference type="SAM" id="Phobius"/>
    </source>
</evidence>
<dbReference type="Gene3D" id="1.10.8.10">
    <property type="entry name" value="DNA helicase RuvA subunit, C-terminal domain"/>
    <property type="match status" value="1"/>
</dbReference>
<sequence>MTNYEMVELLRSKANVTYEEAKAALEESNWDILDAMVLLERQGKVTDKGAAYSTAQEETQAEPENGKKGAQDESDFKSGMRRLGQFLRKLIQIGNANSFVVSRHGEEILSLPVTVLVVLIPFLFWLMIILLVVGLFTDFRYSFRGPNLGNDKINDTISKASDMADSFKAEVIHGDSEENSKK</sequence>
<reference evidence="4" key="1">
    <citation type="submission" date="2020-10" db="EMBL/GenBank/DDBJ databases">
        <authorList>
            <person name="Gilroy R."/>
        </authorList>
    </citation>
    <scope>NUCLEOTIDE SEQUENCE</scope>
    <source>
        <strain evidence="4">13766</strain>
    </source>
</reference>
<dbReference type="CDD" id="cd14360">
    <property type="entry name" value="UBA_NAC_like_bac"/>
    <property type="match status" value="1"/>
</dbReference>
<dbReference type="EMBL" id="DVJN01000242">
    <property type="protein sequence ID" value="HIS93880.1"/>
    <property type="molecule type" value="Genomic_DNA"/>
</dbReference>
<evidence type="ECO:0000313" key="5">
    <source>
        <dbReference type="Proteomes" id="UP000824140"/>
    </source>
</evidence>
<proteinExistence type="predicted"/>
<dbReference type="InterPro" id="IPR025642">
    <property type="entry name" value="DUF4342"/>
</dbReference>
<keyword evidence="2" id="KW-0472">Membrane</keyword>
<feature type="region of interest" description="Disordered" evidence="1">
    <location>
        <begin position="49"/>
        <end position="74"/>
    </location>
</feature>
<organism evidence="4 5">
    <name type="scientific">Candidatus Alectryocaccomicrobium excrementavium</name>
    <dbReference type="NCBI Taxonomy" id="2840668"/>
    <lineage>
        <taxon>Bacteria</taxon>
        <taxon>Bacillati</taxon>
        <taxon>Bacillota</taxon>
        <taxon>Clostridia</taxon>
        <taxon>Candidatus Alectryocaccomicrobium</taxon>
    </lineage>
</organism>
<reference evidence="4" key="2">
    <citation type="journal article" date="2021" name="PeerJ">
        <title>Extensive microbial diversity within the chicken gut microbiome revealed by metagenomics and culture.</title>
        <authorList>
            <person name="Gilroy R."/>
            <person name="Ravi A."/>
            <person name="Getino M."/>
            <person name="Pursley I."/>
            <person name="Horton D.L."/>
            <person name="Alikhan N.F."/>
            <person name="Baker D."/>
            <person name="Gharbi K."/>
            <person name="Hall N."/>
            <person name="Watson M."/>
            <person name="Adriaenssens E.M."/>
            <person name="Foster-Nyarko E."/>
            <person name="Jarju S."/>
            <person name="Secka A."/>
            <person name="Antonio M."/>
            <person name="Oren A."/>
            <person name="Chaudhuri R.R."/>
            <person name="La Ragione R."/>
            <person name="Hildebrand F."/>
            <person name="Pallen M.J."/>
        </authorList>
    </citation>
    <scope>NUCLEOTIDE SEQUENCE</scope>
    <source>
        <strain evidence="4">13766</strain>
    </source>
</reference>
<dbReference type="SUPFAM" id="SSF46934">
    <property type="entry name" value="UBA-like"/>
    <property type="match status" value="1"/>
</dbReference>
<evidence type="ECO:0000259" key="3">
    <source>
        <dbReference type="Pfam" id="PF14242"/>
    </source>
</evidence>
<dbReference type="InterPro" id="IPR009060">
    <property type="entry name" value="UBA-like_sf"/>
</dbReference>
<dbReference type="AlphaFoldDB" id="A0A9D1K7A2"/>
<feature type="compositionally biased region" description="Basic and acidic residues" evidence="1">
    <location>
        <begin position="64"/>
        <end position="74"/>
    </location>
</feature>